<sequence length="86" mass="9399">MLAPLIGLVLVVAAVVYVTAVVVAIAAVYGLYRLARAGWSAHRSRAAAVEHQRAQMAARAELQHRWYLAGDPRGTYGRYAPVWPRA</sequence>
<dbReference type="KEGG" id="msar:MSAR_20490"/>
<evidence type="ECO:0000313" key="2">
    <source>
        <dbReference type="EMBL" id="BBY58913.1"/>
    </source>
</evidence>
<organism evidence="2 3">
    <name type="scientific">Mycolicibacterium sarraceniae</name>
    <dbReference type="NCBI Taxonomy" id="1534348"/>
    <lineage>
        <taxon>Bacteria</taxon>
        <taxon>Bacillati</taxon>
        <taxon>Actinomycetota</taxon>
        <taxon>Actinomycetes</taxon>
        <taxon>Mycobacteriales</taxon>
        <taxon>Mycobacteriaceae</taxon>
        <taxon>Mycolicibacterium</taxon>
    </lineage>
</organism>
<proteinExistence type="predicted"/>
<keyword evidence="1" id="KW-0472">Membrane</keyword>
<keyword evidence="1" id="KW-0812">Transmembrane</keyword>
<protein>
    <submittedName>
        <fullName evidence="2">Uncharacterized protein</fullName>
    </submittedName>
</protein>
<evidence type="ECO:0000313" key="3">
    <source>
        <dbReference type="Proteomes" id="UP000466445"/>
    </source>
</evidence>
<feature type="transmembrane region" description="Helical" evidence="1">
    <location>
        <begin position="6"/>
        <end position="32"/>
    </location>
</feature>
<accession>A0A7I7SQ80</accession>
<dbReference type="Proteomes" id="UP000466445">
    <property type="component" value="Chromosome"/>
</dbReference>
<keyword evidence="3" id="KW-1185">Reference proteome</keyword>
<dbReference type="AlphaFoldDB" id="A0A7I7SQ80"/>
<reference evidence="2 3" key="1">
    <citation type="journal article" date="2019" name="Emerg. Microbes Infect.">
        <title>Comprehensive subspecies identification of 175 nontuberculous mycobacteria species based on 7547 genomic profiles.</title>
        <authorList>
            <person name="Matsumoto Y."/>
            <person name="Kinjo T."/>
            <person name="Motooka D."/>
            <person name="Nabeya D."/>
            <person name="Jung N."/>
            <person name="Uechi K."/>
            <person name="Horii T."/>
            <person name="Iida T."/>
            <person name="Fujita J."/>
            <person name="Nakamura S."/>
        </authorList>
    </citation>
    <scope>NUCLEOTIDE SEQUENCE [LARGE SCALE GENOMIC DNA]</scope>
    <source>
        <strain evidence="2 3">JCM 30395</strain>
    </source>
</reference>
<gene>
    <name evidence="2" type="ORF">MSAR_20490</name>
</gene>
<evidence type="ECO:0000256" key="1">
    <source>
        <dbReference type="SAM" id="Phobius"/>
    </source>
</evidence>
<keyword evidence="1" id="KW-1133">Transmembrane helix</keyword>
<name>A0A7I7SQ80_9MYCO</name>
<dbReference type="EMBL" id="AP022595">
    <property type="protein sequence ID" value="BBY58913.1"/>
    <property type="molecule type" value="Genomic_DNA"/>
</dbReference>